<dbReference type="AlphaFoldDB" id="A0A6B0UEL7"/>
<dbReference type="EMBL" id="GIFC01002840">
    <property type="protein sequence ID" value="MXU84923.1"/>
    <property type="molecule type" value="Transcribed_RNA"/>
</dbReference>
<reference evidence="2" key="1">
    <citation type="submission" date="2019-12" db="EMBL/GenBank/DDBJ databases">
        <title>An insight into the sialome of adult female Ixodes ricinus ticks feeding for 6 days.</title>
        <authorList>
            <person name="Perner J."/>
            <person name="Ribeiro J.M.C."/>
        </authorList>
    </citation>
    <scope>NUCLEOTIDE SEQUENCE</scope>
    <source>
        <strain evidence="2">Semi-engorged</strain>
        <tissue evidence="2">Salivary glands</tissue>
    </source>
</reference>
<keyword evidence="1" id="KW-0812">Transmembrane</keyword>
<evidence type="ECO:0000256" key="1">
    <source>
        <dbReference type="SAM" id="Phobius"/>
    </source>
</evidence>
<name>A0A6B0UEL7_IXORI</name>
<feature type="transmembrane region" description="Helical" evidence="1">
    <location>
        <begin position="6"/>
        <end position="26"/>
    </location>
</feature>
<evidence type="ECO:0000313" key="2">
    <source>
        <dbReference type="EMBL" id="MXU84923.1"/>
    </source>
</evidence>
<organism evidence="2">
    <name type="scientific">Ixodes ricinus</name>
    <name type="common">Common tick</name>
    <name type="synonym">Acarus ricinus</name>
    <dbReference type="NCBI Taxonomy" id="34613"/>
    <lineage>
        <taxon>Eukaryota</taxon>
        <taxon>Metazoa</taxon>
        <taxon>Ecdysozoa</taxon>
        <taxon>Arthropoda</taxon>
        <taxon>Chelicerata</taxon>
        <taxon>Arachnida</taxon>
        <taxon>Acari</taxon>
        <taxon>Parasitiformes</taxon>
        <taxon>Ixodida</taxon>
        <taxon>Ixodoidea</taxon>
        <taxon>Ixodidae</taxon>
        <taxon>Ixodinae</taxon>
        <taxon>Ixodes</taxon>
    </lineage>
</organism>
<accession>A0A6B0UEL7</accession>
<proteinExistence type="predicted"/>
<keyword evidence="1" id="KW-0472">Membrane</keyword>
<protein>
    <submittedName>
        <fullName evidence="2">Putative secreted protein</fullName>
    </submittedName>
</protein>
<keyword evidence="1" id="KW-1133">Transmembrane helix</keyword>
<sequence>MTASKKWWSLQIILATPCLGSVAWILKAVLKSHWLLPTSSLPVAKTAVPTSRPLSKSPHSFWHLTVCAMTMTVYKRNQFLFPL</sequence>